<dbReference type="PANTHER" id="PTHR24099">
    <property type="entry name" value="E3 UBIQUITIN-PROTEIN LIGASE TRIM36-RELATED"/>
    <property type="match status" value="1"/>
</dbReference>
<protein>
    <recommendedName>
        <fullName evidence="7">Fibronectin type III and SPRY domain containing 1-like</fullName>
    </recommendedName>
</protein>
<dbReference type="PANTHER" id="PTHR24099:SF8">
    <property type="entry name" value="FSD1-LIKE PROTEIN"/>
    <property type="match status" value="1"/>
</dbReference>
<feature type="region of interest" description="Disordered" evidence="2">
    <location>
        <begin position="173"/>
        <end position="213"/>
    </location>
</feature>
<dbReference type="SUPFAM" id="SSF49265">
    <property type="entry name" value="Fibronectin type III"/>
    <property type="match status" value="1"/>
</dbReference>
<evidence type="ECO:0000259" key="4">
    <source>
        <dbReference type="PROSITE" id="PS50853"/>
    </source>
</evidence>
<accession>A0A672J066</accession>
<dbReference type="Gene3D" id="2.60.40.10">
    <property type="entry name" value="Immunoglobulins"/>
    <property type="match status" value="1"/>
</dbReference>
<keyword evidence="1" id="KW-0175">Coiled coil</keyword>
<dbReference type="InterPro" id="IPR013783">
    <property type="entry name" value="Ig-like_fold"/>
</dbReference>
<keyword evidence="6" id="KW-1185">Reference proteome</keyword>
<proteinExistence type="predicted"/>
<dbReference type="AlphaFoldDB" id="A0A672J066"/>
<dbReference type="InterPro" id="IPR013320">
    <property type="entry name" value="ConA-like_dom_sf"/>
</dbReference>
<sequence length="319" mass="35089">ERVTMAPAFRLSMRPAVSGNMQQFLVDFSGQRAELQRLHFLPVPAAPRIDASRCVVRDNSITVVWGPIGDGDDGGSGPIERYELQYRKADCDSLLKAVAEASWEKICDIRETNVTISGLKFDSNFVIVRVRARNKAAAGDFSEPVSMETRAFHFSLDASTAHSELKVLGDTVTWEPQGVKGPDPRLRGKDNKGSRSNTPSPNKTSAGRPGRFAGDSYTVLGDKEMSGGCHYWELRPLADWKSLSVGVAYRGSLSRFDQLGKSSCSWCLHASQWLQSSLSAKHNNRAKMLDSPLPHRIGIYCHHDNGNQGAHGRWSDGTT</sequence>
<dbReference type="InterPro" id="IPR003961">
    <property type="entry name" value="FN3_dom"/>
</dbReference>
<name>A0A672J066_SALFA</name>
<dbReference type="PROSITE" id="PS50188">
    <property type="entry name" value="B302_SPRY"/>
    <property type="match status" value="1"/>
</dbReference>
<feature type="compositionally biased region" description="Basic and acidic residues" evidence="2">
    <location>
        <begin position="182"/>
        <end position="193"/>
    </location>
</feature>
<dbReference type="Proteomes" id="UP000472267">
    <property type="component" value="Unassembled WGS sequence"/>
</dbReference>
<evidence type="ECO:0000313" key="6">
    <source>
        <dbReference type="Proteomes" id="UP000472267"/>
    </source>
</evidence>
<dbReference type="OMA" id="METRAFH"/>
<dbReference type="Pfam" id="PF00041">
    <property type="entry name" value="fn3"/>
    <property type="match status" value="1"/>
</dbReference>
<dbReference type="PROSITE" id="PS50853">
    <property type="entry name" value="FN3"/>
    <property type="match status" value="1"/>
</dbReference>
<dbReference type="InterPro" id="IPR001870">
    <property type="entry name" value="B30.2/SPRY"/>
</dbReference>
<feature type="compositionally biased region" description="Polar residues" evidence="2">
    <location>
        <begin position="194"/>
        <end position="205"/>
    </location>
</feature>
<evidence type="ECO:0000256" key="1">
    <source>
        <dbReference type="ARBA" id="ARBA00023054"/>
    </source>
</evidence>
<feature type="domain" description="B30.2/SPRY" evidence="3">
    <location>
        <begin position="134"/>
        <end position="319"/>
    </location>
</feature>
<dbReference type="Gene3D" id="2.60.120.920">
    <property type="match status" value="1"/>
</dbReference>
<dbReference type="Ensembl" id="ENSSFAT00005049160.1">
    <property type="protein sequence ID" value="ENSSFAP00005047561.1"/>
    <property type="gene ID" value="ENSSFAG00005023123.1"/>
</dbReference>
<evidence type="ECO:0008006" key="7">
    <source>
        <dbReference type="Google" id="ProtNLM"/>
    </source>
</evidence>
<dbReference type="InterPro" id="IPR036116">
    <property type="entry name" value="FN3_sf"/>
</dbReference>
<evidence type="ECO:0000313" key="5">
    <source>
        <dbReference type="Ensembl" id="ENSSFAP00005047561.1"/>
    </source>
</evidence>
<evidence type="ECO:0000259" key="3">
    <source>
        <dbReference type="PROSITE" id="PS50188"/>
    </source>
</evidence>
<organism evidence="5 6">
    <name type="scientific">Salarias fasciatus</name>
    <name type="common">Jewelled blenny</name>
    <name type="synonym">Blennius fasciatus</name>
    <dbReference type="NCBI Taxonomy" id="181472"/>
    <lineage>
        <taxon>Eukaryota</taxon>
        <taxon>Metazoa</taxon>
        <taxon>Chordata</taxon>
        <taxon>Craniata</taxon>
        <taxon>Vertebrata</taxon>
        <taxon>Euteleostomi</taxon>
        <taxon>Actinopterygii</taxon>
        <taxon>Neopterygii</taxon>
        <taxon>Teleostei</taxon>
        <taxon>Neoteleostei</taxon>
        <taxon>Acanthomorphata</taxon>
        <taxon>Ovalentaria</taxon>
        <taxon>Blenniimorphae</taxon>
        <taxon>Blenniiformes</taxon>
        <taxon>Blennioidei</taxon>
        <taxon>Blenniidae</taxon>
        <taxon>Salariinae</taxon>
        <taxon>Salarias</taxon>
    </lineage>
</organism>
<evidence type="ECO:0000256" key="2">
    <source>
        <dbReference type="SAM" id="MobiDB-lite"/>
    </source>
</evidence>
<dbReference type="InterPro" id="IPR043136">
    <property type="entry name" value="B30.2/SPRY_sf"/>
</dbReference>
<feature type="domain" description="Fibronectin type-III" evidence="4">
    <location>
        <begin position="43"/>
        <end position="152"/>
    </location>
</feature>
<dbReference type="InterPro" id="IPR050617">
    <property type="entry name" value="E3_ligase_FN3/SPRY"/>
</dbReference>
<reference evidence="5" key="1">
    <citation type="submission" date="2025-08" db="UniProtKB">
        <authorList>
            <consortium name="Ensembl"/>
        </authorList>
    </citation>
    <scope>IDENTIFICATION</scope>
</reference>
<reference evidence="5" key="2">
    <citation type="submission" date="2025-09" db="UniProtKB">
        <authorList>
            <consortium name="Ensembl"/>
        </authorList>
    </citation>
    <scope>IDENTIFICATION</scope>
</reference>
<dbReference type="SUPFAM" id="SSF49899">
    <property type="entry name" value="Concanavalin A-like lectins/glucanases"/>
    <property type="match status" value="1"/>
</dbReference>
<dbReference type="CDD" id="cd00063">
    <property type="entry name" value="FN3"/>
    <property type="match status" value="1"/>
</dbReference>
<dbReference type="InParanoid" id="A0A672J066"/>